<keyword evidence="1" id="KW-0812">Transmembrane</keyword>
<feature type="transmembrane region" description="Helical" evidence="1">
    <location>
        <begin position="181"/>
        <end position="208"/>
    </location>
</feature>
<feature type="transmembrane region" description="Helical" evidence="1">
    <location>
        <begin position="12"/>
        <end position="30"/>
    </location>
</feature>
<keyword evidence="1" id="KW-1133">Transmembrane helix</keyword>
<protein>
    <submittedName>
        <fullName evidence="2">Uncharacterized protein</fullName>
    </submittedName>
</protein>
<dbReference type="EMBL" id="CABFNP030001291">
    <property type="protein sequence ID" value="CAI6097305.1"/>
    <property type="molecule type" value="Genomic_DNA"/>
</dbReference>
<evidence type="ECO:0000256" key="1">
    <source>
        <dbReference type="SAM" id="Phobius"/>
    </source>
</evidence>
<keyword evidence="3" id="KW-1185">Reference proteome</keyword>
<accession>A0AA35Q9B8</accession>
<dbReference type="AlphaFoldDB" id="A0AA35Q9B8"/>
<proteinExistence type="predicted"/>
<comment type="caution">
    <text evidence="2">The sequence shown here is derived from an EMBL/GenBank/DDBJ whole genome shotgun (WGS) entry which is preliminary data.</text>
</comment>
<evidence type="ECO:0000313" key="3">
    <source>
        <dbReference type="Proteomes" id="UP001160390"/>
    </source>
</evidence>
<keyword evidence="1" id="KW-0472">Membrane</keyword>
<gene>
    <name evidence="2" type="ORF">CCHLO57077_00014428</name>
</gene>
<dbReference type="Proteomes" id="UP001160390">
    <property type="component" value="Unassembled WGS sequence"/>
</dbReference>
<evidence type="ECO:0000313" key="2">
    <source>
        <dbReference type="EMBL" id="CAI6097305.1"/>
    </source>
</evidence>
<feature type="transmembrane region" description="Helical" evidence="1">
    <location>
        <begin position="141"/>
        <end position="161"/>
    </location>
</feature>
<sequence>MLSPEIHKNHWMVSVLLAVIYYFLSSVLDFKPMAFMRLSQISGMASLYFVVFQPTTELTDNAYKLAAGVHLLCLGVYTPGTGVPQLIGARHAYLVHYWMVYNALGFFESLRRRAPEIRSNAFRSVLTEFSRNPGLSSLIKTFAFIICSAFFFLFVLVGFTLTELLTGVQIRRDPPGLYEAAGFAILSKMGMLLAEYFYFLLMTTFGLFEGVE</sequence>
<reference evidence="2" key="1">
    <citation type="submission" date="2023-01" db="EMBL/GenBank/DDBJ databases">
        <authorList>
            <person name="Piombo E."/>
        </authorList>
    </citation>
    <scope>NUCLEOTIDE SEQUENCE</scope>
</reference>
<organism evidence="2 3">
    <name type="scientific">Clonostachys chloroleuca</name>
    <dbReference type="NCBI Taxonomy" id="1926264"/>
    <lineage>
        <taxon>Eukaryota</taxon>
        <taxon>Fungi</taxon>
        <taxon>Dikarya</taxon>
        <taxon>Ascomycota</taxon>
        <taxon>Pezizomycotina</taxon>
        <taxon>Sordariomycetes</taxon>
        <taxon>Hypocreomycetidae</taxon>
        <taxon>Hypocreales</taxon>
        <taxon>Bionectriaceae</taxon>
        <taxon>Clonostachys</taxon>
    </lineage>
</organism>
<name>A0AA35Q9B8_9HYPO</name>